<organism evidence="3 4">
    <name type="scientific">Cryptosporidium ubiquitum</name>
    <dbReference type="NCBI Taxonomy" id="857276"/>
    <lineage>
        <taxon>Eukaryota</taxon>
        <taxon>Sar</taxon>
        <taxon>Alveolata</taxon>
        <taxon>Apicomplexa</taxon>
        <taxon>Conoidasida</taxon>
        <taxon>Coccidia</taxon>
        <taxon>Eucoccidiorida</taxon>
        <taxon>Eimeriorina</taxon>
        <taxon>Cryptosporidiidae</taxon>
        <taxon>Cryptosporidium</taxon>
    </lineage>
</organism>
<feature type="compositionally biased region" description="Polar residues" evidence="1">
    <location>
        <begin position="328"/>
        <end position="338"/>
    </location>
</feature>
<dbReference type="VEuPathDB" id="CryptoDB:cubi_00604"/>
<dbReference type="GeneID" id="39977397"/>
<evidence type="ECO:0000256" key="2">
    <source>
        <dbReference type="SAM" id="Phobius"/>
    </source>
</evidence>
<dbReference type="AlphaFoldDB" id="A0A1J4MG21"/>
<keyword evidence="2" id="KW-0472">Membrane</keyword>
<dbReference type="OrthoDB" id="341377at2759"/>
<protein>
    <submittedName>
        <fullName evidence="3">Uncharacterized protein</fullName>
    </submittedName>
</protein>
<feature type="transmembrane region" description="Helical" evidence="2">
    <location>
        <begin position="29"/>
        <end position="50"/>
    </location>
</feature>
<sequence>MFFLTPLLSVFSYFCLHYLWKYIENEFGIFTSFFSISIIILTSYGAYVYFKNSLYTEIDLGIFANRNELINELNNDLMLGVFERYNKERENYLNGDLIFLKEGERDSDENNINQFIYRQNERYFNEAENIDAAVQDSNLSFFGLSINSPKRSEQLFQDNNCFTLSNSHEICSPSVLADTFIQAATIAKNSQSEHFRGILDNIQLQNLNNLTGSVANTTIKTTETKNFNSRLLGSVGYSFHSNIKFARSRFENYISSLQCKITNKKVRNSLPGRLLSSTSIPDSGIKKNTKISTYKHSSIPSNLIESLDEKSTKGKGNSSTPTRKIYSSFLSPLPTSKPSPILLLTGKNKNE</sequence>
<proteinExistence type="predicted"/>
<feature type="region of interest" description="Disordered" evidence="1">
    <location>
        <begin position="305"/>
        <end position="351"/>
    </location>
</feature>
<keyword evidence="2" id="KW-1133">Transmembrane helix</keyword>
<evidence type="ECO:0000313" key="4">
    <source>
        <dbReference type="Proteomes" id="UP000186176"/>
    </source>
</evidence>
<dbReference type="EMBL" id="LRBP01000027">
    <property type="protein sequence ID" value="OII71797.1"/>
    <property type="molecule type" value="Genomic_DNA"/>
</dbReference>
<reference evidence="3 4" key="1">
    <citation type="submission" date="2016-10" db="EMBL/GenBank/DDBJ databases">
        <title>Reductive evolution of mitochondrial metabolism and differential evolution of invasion-related proteins in Cryptosporidium.</title>
        <authorList>
            <person name="Liu S."/>
            <person name="Roellig D.M."/>
            <person name="Guo Y."/>
            <person name="Li N."/>
            <person name="Frace M.A."/>
            <person name="Tang K."/>
            <person name="Zhang L."/>
            <person name="Feng Y."/>
            <person name="Xiao L."/>
        </authorList>
    </citation>
    <scope>NUCLEOTIDE SEQUENCE [LARGE SCALE GENOMIC DNA]</scope>
    <source>
        <strain evidence="3">39726</strain>
    </source>
</reference>
<keyword evidence="2" id="KW-0812">Transmembrane</keyword>
<gene>
    <name evidence="3" type="ORF">cubi_00604</name>
</gene>
<accession>A0A1J4MG21</accession>
<name>A0A1J4MG21_9CRYT</name>
<evidence type="ECO:0000256" key="1">
    <source>
        <dbReference type="SAM" id="MobiDB-lite"/>
    </source>
</evidence>
<dbReference type="RefSeq" id="XP_028873416.1">
    <property type="nucleotide sequence ID" value="XM_029017618.1"/>
</dbReference>
<dbReference type="Proteomes" id="UP000186176">
    <property type="component" value="Unassembled WGS sequence"/>
</dbReference>
<evidence type="ECO:0000313" key="3">
    <source>
        <dbReference type="EMBL" id="OII71797.1"/>
    </source>
</evidence>
<comment type="caution">
    <text evidence="3">The sequence shown here is derived from an EMBL/GenBank/DDBJ whole genome shotgun (WGS) entry which is preliminary data.</text>
</comment>
<keyword evidence="4" id="KW-1185">Reference proteome</keyword>